<dbReference type="InterPro" id="IPR013783">
    <property type="entry name" value="Ig-like_fold"/>
</dbReference>
<dbReference type="Pfam" id="PF07679">
    <property type="entry name" value="I-set"/>
    <property type="match status" value="1"/>
</dbReference>
<reference evidence="2" key="1">
    <citation type="submission" date="2018-11" db="EMBL/GenBank/DDBJ databases">
        <authorList>
            <person name="Alioto T."/>
            <person name="Alioto T."/>
        </authorList>
    </citation>
    <scope>NUCLEOTIDE SEQUENCE</scope>
</reference>
<comment type="caution">
    <text evidence="2">The sequence shown here is derived from an EMBL/GenBank/DDBJ whole genome shotgun (WGS) entry which is preliminary data.</text>
</comment>
<protein>
    <recommendedName>
        <fullName evidence="1">Ig-like domain-containing protein</fullName>
    </recommendedName>
</protein>
<evidence type="ECO:0000313" key="2">
    <source>
        <dbReference type="EMBL" id="VDI73030.1"/>
    </source>
</evidence>
<dbReference type="InterPro" id="IPR036179">
    <property type="entry name" value="Ig-like_dom_sf"/>
</dbReference>
<dbReference type="InterPro" id="IPR013098">
    <property type="entry name" value="Ig_I-set"/>
</dbReference>
<dbReference type="OrthoDB" id="6162465at2759"/>
<dbReference type="Proteomes" id="UP000596742">
    <property type="component" value="Unassembled WGS sequence"/>
</dbReference>
<evidence type="ECO:0000259" key="1">
    <source>
        <dbReference type="PROSITE" id="PS50835"/>
    </source>
</evidence>
<dbReference type="PROSITE" id="PS50835">
    <property type="entry name" value="IG_LIKE"/>
    <property type="match status" value="1"/>
</dbReference>
<accession>A0A8B6H1G6</accession>
<feature type="domain" description="Ig-like" evidence="1">
    <location>
        <begin position="12"/>
        <end position="97"/>
    </location>
</feature>
<gene>
    <name evidence="2" type="ORF">MGAL_10B034347</name>
</gene>
<evidence type="ECO:0000313" key="3">
    <source>
        <dbReference type="Proteomes" id="UP000596742"/>
    </source>
</evidence>
<dbReference type="SMART" id="SM00408">
    <property type="entry name" value="IGc2"/>
    <property type="match status" value="1"/>
</dbReference>
<sequence length="100" mass="11093">MAPITPIPLAAPIITQTVILPQNIRYGDTVTIQCLVTGNPKPTIDFLIWGRRLGANVHVDPTKHLLTISNFLPYDDGVYRCYAANLLGDVQKEFHLQGHT</sequence>
<dbReference type="InterPro" id="IPR007110">
    <property type="entry name" value="Ig-like_dom"/>
</dbReference>
<dbReference type="EMBL" id="UYJE01009396">
    <property type="protein sequence ID" value="VDI73030.1"/>
    <property type="molecule type" value="Genomic_DNA"/>
</dbReference>
<dbReference type="InterPro" id="IPR003598">
    <property type="entry name" value="Ig_sub2"/>
</dbReference>
<dbReference type="AlphaFoldDB" id="A0A8B6H1G6"/>
<name>A0A8B6H1G6_MYTGA</name>
<dbReference type="SUPFAM" id="SSF48726">
    <property type="entry name" value="Immunoglobulin"/>
    <property type="match status" value="1"/>
</dbReference>
<dbReference type="Gene3D" id="2.60.40.10">
    <property type="entry name" value="Immunoglobulins"/>
    <property type="match status" value="1"/>
</dbReference>
<organism evidence="2 3">
    <name type="scientific">Mytilus galloprovincialis</name>
    <name type="common">Mediterranean mussel</name>
    <dbReference type="NCBI Taxonomy" id="29158"/>
    <lineage>
        <taxon>Eukaryota</taxon>
        <taxon>Metazoa</taxon>
        <taxon>Spiralia</taxon>
        <taxon>Lophotrochozoa</taxon>
        <taxon>Mollusca</taxon>
        <taxon>Bivalvia</taxon>
        <taxon>Autobranchia</taxon>
        <taxon>Pteriomorphia</taxon>
        <taxon>Mytilida</taxon>
        <taxon>Mytiloidea</taxon>
        <taxon>Mytilidae</taxon>
        <taxon>Mytilinae</taxon>
        <taxon>Mytilus</taxon>
    </lineage>
</organism>
<proteinExistence type="predicted"/>
<dbReference type="SMART" id="SM00409">
    <property type="entry name" value="IG"/>
    <property type="match status" value="1"/>
</dbReference>
<dbReference type="InterPro" id="IPR003599">
    <property type="entry name" value="Ig_sub"/>
</dbReference>
<keyword evidence="3" id="KW-1185">Reference proteome</keyword>